<dbReference type="InterPro" id="IPR017972">
    <property type="entry name" value="Cyt_P450_CS"/>
</dbReference>
<evidence type="ECO:0000313" key="4">
    <source>
        <dbReference type="Proteomes" id="UP000772196"/>
    </source>
</evidence>
<dbReference type="EMBL" id="JAAWWP010000002">
    <property type="protein sequence ID" value="NKI40731.1"/>
    <property type="molecule type" value="Genomic_DNA"/>
</dbReference>
<dbReference type="PRINTS" id="PR00359">
    <property type="entry name" value="BP450"/>
</dbReference>
<accession>A0ABX1GX99</accession>
<dbReference type="InterPro" id="IPR001128">
    <property type="entry name" value="Cyt_P450"/>
</dbReference>
<dbReference type="PANTHER" id="PTHR46696">
    <property type="entry name" value="P450, PUTATIVE (EUROFUNG)-RELATED"/>
    <property type="match status" value="1"/>
</dbReference>
<dbReference type="Pfam" id="PF00067">
    <property type="entry name" value="p450"/>
    <property type="match status" value="1"/>
</dbReference>
<dbReference type="PRINTS" id="PR00385">
    <property type="entry name" value="P450"/>
</dbReference>
<comment type="caution">
    <text evidence="3">The sequence shown here is derived from an EMBL/GenBank/DDBJ whole genome shotgun (WGS) entry which is preliminary data.</text>
</comment>
<dbReference type="PROSITE" id="PS00086">
    <property type="entry name" value="CYTOCHROME_P450"/>
    <property type="match status" value="1"/>
</dbReference>
<protein>
    <submittedName>
        <fullName evidence="3">Cytochrome P450</fullName>
    </submittedName>
</protein>
<keyword evidence="2" id="KW-0349">Heme</keyword>
<evidence type="ECO:0000313" key="3">
    <source>
        <dbReference type="EMBL" id="NKI40731.1"/>
    </source>
</evidence>
<gene>
    <name evidence="3" type="ORF">HFV08_05625</name>
</gene>
<dbReference type="SUPFAM" id="SSF48264">
    <property type="entry name" value="Cytochrome P450"/>
    <property type="match status" value="1"/>
</dbReference>
<dbReference type="InterPro" id="IPR036396">
    <property type="entry name" value="Cyt_P450_sf"/>
</dbReference>
<proteinExistence type="inferred from homology"/>
<dbReference type="Proteomes" id="UP000772196">
    <property type="component" value="Unassembled WGS sequence"/>
</dbReference>
<sequence>MAVEPLHARSVHPVDIHGADIPGEAARLRELGDVAAVELPGGIRAWAPTRHRLLESLLNDPRVSKDPRAHWTDWRNGWVHAHPEAHWIYNWCGVENMFTAYGPDHTRLRKLVAPAFTARRTQEMQPAVDRITGELLDALGTRAPGEVVDLREQFAHPLPMRVICELFGLDEAERTDVAALINTFVDTSLPPEVAGQVLANGRETLARLVARKREHLGEDLTSALIEARDGGDRLNETELVDTLILVLGAGHETTVNLIGNTVVALLDNPDQLALVLDGTVPWSQVVEETLRWAPSLAHLPLRFATEDIPVADVVIGAGEPILATFGAVGWDPEFHGPQAHLFDVTRAPSRHLAFGHGVHRCIGAPLARAEALTALPRFFAAFPEVALAKDQERAPFPSFIAHGHQAPKAVLRP</sequence>
<dbReference type="CDD" id="cd11029">
    <property type="entry name" value="CYP107-like"/>
    <property type="match status" value="1"/>
</dbReference>
<keyword evidence="2" id="KW-0408">Iron</keyword>
<keyword evidence="2" id="KW-0479">Metal-binding</keyword>
<dbReference type="PANTHER" id="PTHR46696:SF1">
    <property type="entry name" value="CYTOCHROME P450 YJIB-RELATED"/>
    <property type="match status" value="1"/>
</dbReference>
<organism evidence="3 4">
    <name type="scientific">Streptomyces physcomitrii</name>
    <dbReference type="NCBI Taxonomy" id="2724184"/>
    <lineage>
        <taxon>Bacteria</taxon>
        <taxon>Bacillati</taxon>
        <taxon>Actinomycetota</taxon>
        <taxon>Actinomycetes</taxon>
        <taxon>Kitasatosporales</taxon>
        <taxon>Streptomycetaceae</taxon>
        <taxon>Streptomyces</taxon>
    </lineage>
</organism>
<keyword evidence="4" id="KW-1185">Reference proteome</keyword>
<comment type="similarity">
    <text evidence="1 2">Belongs to the cytochrome P450 family.</text>
</comment>
<dbReference type="InterPro" id="IPR002397">
    <property type="entry name" value="Cyt_P450_B"/>
</dbReference>
<evidence type="ECO:0000256" key="1">
    <source>
        <dbReference type="ARBA" id="ARBA00010617"/>
    </source>
</evidence>
<evidence type="ECO:0000256" key="2">
    <source>
        <dbReference type="RuleBase" id="RU000461"/>
    </source>
</evidence>
<dbReference type="Gene3D" id="1.10.630.10">
    <property type="entry name" value="Cytochrome P450"/>
    <property type="match status" value="1"/>
</dbReference>
<keyword evidence="2" id="KW-0560">Oxidoreductase</keyword>
<name>A0ABX1GX99_9ACTN</name>
<keyword evidence="2" id="KW-0503">Monooxygenase</keyword>
<reference evidence="3 4" key="1">
    <citation type="submission" date="2020-04" db="EMBL/GenBank/DDBJ databases">
        <title>Phylogenetic Diversity and Antibacterial Activity against Ralstonia solanacearum of Endophytic Actinomycete Isolated from Moss.</title>
        <authorList>
            <person name="Zhuang X."/>
        </authorList>
    </citation>
    <scope>NUCLEOTIDE SEQUENCE [LARGE SCALE GENOMIC DNA]</scope>
    <source>
        <strain evidence="3 4">LD120</strain>
    </source>
</reference>